<keyword evidence="1" id="KW-1133">Transmembrane helix</keyword>
<dbReference type="Proteomes" id="UP000198694">
    <property type="component" value="Unassembled WGS sequence"/>
</dbReference>
<keyword evidence="1" id="KW-0812">Transmembrane</keyword>
<evidence type="ECO:0000313" key="3">
    <source>
        <dbReference type="Proteomes" id="UP000198694"/>
    </source>
</evidence>
<reference evidence="2 3" key="1">
    <citation type="submission" date="2016-10" db="EMBL/GenBank/DDBJ databases">
        <authorList>
            <person name="de Groot N.N."/>
        </authorList>
    </citation>
    <scope>NUCLEOTIDE SEQUENCE [LARGE SCALE GENOMIC DNA]</scope>
    <source>
        <strain evidence="2 3">CGMCC 1.6502</strain>
    </source>
</reference>
<dbReference type="PANTHER" id="PTHR34351">
    <property type="entry name" value="SLR1927 PROTEIN-RELATED"/>
    <property type="match status" value="1"/>
</dbReference>
<feature type="transmembrane region" description="Helical" evidence="1">
    <location>
        <begin position="12"/>
        <end position="31"/>
    </location>
</feature>
<accession>A0A1G8WE87</accession>
<dbReference type="RefSeq" id="WP_093211152.1">
    <property type="nucleotide sequence ID" value="NZ_FNFL01000001.1"/>
</dbReference>
<dbReference type="OrthoDB" id="9789943at2"/>
<protein>
    <submittedName>
        <fullName evidence="2">Uncharacterized conserved protein, DUF58 family, contains vWF domain</fullName>
    </submittedName>
</protein>
<dbReference type="PANTHER" id="PTHR34351:SF2">
    <property type="entry name" value="DUF58 DOMAIN-CONTAINING PROTEIN"/>
    <property type="match status" value="1"/>
</dbReference>
<keyword evidence="3" id="KW-1185">Reference proteome</keyword>
<dbReference type="EMBL" id="FNFL01000001">
    <property type="protein sequence ID" value="SDJ76446.1"/>
    <property type="molecule type" value="Genomic_DNA"/>
</dbReference>
<proteinExistence type="predicted"/>
<gene>
    <name evidence="2" type="ORF">SAMN05216243_0732</name>
</gene>
<feature type="transmembrane region" description="Helical" evidence="1">
    <location>
        <begin position="37"/>
        <end position="54"/>
    </location>
</feature>
<dbReference type="STRING" id="407036.SAMN05216243_0732"/>
<keyword evidence="1" id="KW-0472">Membrane</keyword>
<dbReference type="AlphaFoldDB" id="A0A1G8WE87"/>
<name>A0A1G8WE87_9BACI</name>
<organism evidence="2 3">
    <name type="scientific">Sediminibacillus albus</name>
    <dbReference type="NCBI Taxonomy" id="407036"/>
    <lineage>
        <taxon>Bacteria</taxon>
        <taxon>Bacillati</taxon>
        <taxon>Bacillota</taxon>
        <taxon>Bacilli</taxon>
        <taxon>Bacillales</taxon>
        <taxon>Bacillaceae</taxon>
        <taxon>Sediminibacillus</taxon>
    </lineage>
</organism>
<sequence length="400" mass="45622">MKLEKRIGDQLNYGYELMVILVILIFVFSIIFNRPLLFILVGIIMAYLAISIIYERNIGNKLALENPRQSIRLFPGEISKVTIAFTNPSAFPIVNGRLNFSSGNEIEGMKSEKSSNSKTAGYEIPFSIIRRGRTTVSFPFAAQNRGVTRLSNFKYTFPHLTGFDSIYLNFLGMYRTEFIVYPEPLKVQGVESLFVQSTGSQRALLSPYEDTLNPAGTRDYVSSDPFSRIHWKASARTSTLQTKIYERTLDFSWVLVINLAESSPLGNAYFSGDMEKIISQVTYFCQIAARKGYPYELYINLQRSGKRRFFSLEEGNSTGQLKEALELLARINTGYRLISFSDLLHYVDNRLYKSKSVVFFGEADADSSWFAERWSTNGLPVYQVKETDGSSYMKKWGERI</sequence>
<evidence type="ECO:0000313" key="2">
    <source>
        <dbReference type="EMBL" id="SDJ76446.1"/>
    </source>
</evidence>
<evidence type="ECO:0000256" key="1">
    <source>
        <dbReference type="SAM" id="Phobius"/>
    </source>
</evidence>